<dbReference type="VEuPathDB" id="TriTrypDB:BSAL_03740"/>
<keyword evidence="2" id="KW-1185">Reference proteome</keyword>
<organism evidence="1 2">
    <name type="scientific">Bodo saltans</name>
    <name type="common">Flagellated protozoan</name>
    <dbReference type="NCBI Taxonomy" id="75058"/>
    <lineage>
        <taxon>Eukaryota</taxon>
        <taxon>Discoba</taxon>
        <taxon>Euglenozoa</taxon>
        <taxon>Kinetoplastea</taxon>
        <taxon>Metakinetoplastina</taxon>
        <taxon>Eubodonida</taxon>
        <taxon>Bodonidae</taxon>
        <taxon>Bodo</taxon>
    </lineage>
</organism>
<protein>
    <submittedName>
        <fullName evidence="1">Uncharacterized protein</fullName>
    </submittedName>
</protein>
<evidence type="ECO:0000313" key="2">
    <source>
        <dbReference type="Proteomes" id="UP000051952"/>
    </source>
</evidence>
<sequence>MMRHHCSSNEAFTCIFTQETLAKTQSRTVSAPVTRCLDQHLTKRKIDVPVHQTSVISRRHVDAPISYHDDSEQQLPRLVHRQPRRKMPLPPSHCLRRDRPQQPLETHQTFHREHFVVPPKPSMKELGQGDALFKRIASLPSCTM</sequence>
<gene>
    <name evidence="1" type="ORF">BSAL_03740</name>
</gene>
<name>A0A0S4INE3_BODSA</name>
<evidence type="ECO:0000313" key="1">
    <source>
        <dbReference type="EMBL" id="CUE85987.1"/>
    </source>
</evidence>
<accession>A0A0S4INE3</accession>
<proteinExistence type="predicted"/>
<dbReference type="Proteomes" id="UP000051952">
    <property type="component" value="Unassembled WGS sequence"/>
</dbReference>
<dbReference type="EMBL" id="CYKH01000204">
    <property type="protein sequence ID" value="CUE85987.1"/>
    <property type="molecule type" value="Genomic_DNA"/>
</dbReference>
<dbReference type="AlphaFoldDB" id="A0A0S4INE3"/>
<reference evidence="2" key="1">
    <citation type="submission" date="2015-09" db="EMBL/GenBank/DDBJ databases">
        <authorList>
            <consortium name="Pathogen Informatics"/>
        </authorList>
    </citation>
    <scope>NUCLEOTIDE SEQUENCE [LARGE SCALE GENOMIC DNA]</scope>
    <source>
        <strain evidence="2">Lake Konstanz</strain>
    </source>
</reference>